<evidence type="ECO:0000256" key="6">
    <source>
        <dbReference type="ARBA" id="ARBA00023077"/>
    </source>
</evidence>
<evidence type="ECO:0000256" key="2">
    <source>
        <dbReference type="ARBA" id="ARBA00022448"/>
    </source>
</evidence>
<protein>
    <submittedName>
        <fullName evidence="14">SusC/RagA family TonB-linked outer membrane protein</fullName>
    </submittedName>
</protein>
<dbReference type="Gene3D" id="2.170.130.10">
    <property type="entry name" value="TonB-dependent receptor, plug domain"/>
    <property type="match status" value="1"/>
</dbReference>
<dbReference type="GO" id="GO:0009279">
    <property type="term" value="C:cell outer membrane"/>
    <property type="evidence" value="ECO:0007669"/>
    <property type="project" value="UniProtKB-SubCell"/>
</dbReference>
<dbReference type="InterPro" id="IPR037066">
    <property type="entry name" value="Plug_dom_sf"/>
</dbReference>
<keyword evidence="8" id="KW-0675">Receptor</keyword>
<evidence type="ECO:0000313" key="14">
    <source>
        <dbReference type="EMBL" id="QEC55792.1"/>
    </source>
</evidence>
<dbReference type="KEGG" id="fgg:FSB75_07765"/>
<dbReference type="PANTHER" id="PTHR30069:SF29">
    <property type="entry name" value="HEMOGLOBIN AND HEMOGLOBIN-HAPTOGLOBIN-BINDING PROTEIN 1-RELATED"/>
    <property type="match status" value="1"/>
</dbReference>
<dbReference type="InterPro" id="IPR023996">
    <property type="entry name" value="TonB-dep_OMP_SusC/RagA"/>
</dbReference>
<dbReference type="AlphaFoldDB" id="A0A5B8UHA1"/>
<keyword evidence="15" id="KW-1185">Reference proteome</keyword>
<dbReference type="SUPFAM" id="SSF49464">
    <property type="entry name" value="Carboxypeptidase regulatory domain-like"/>
    <property type="match status" value="1"/>
</dbReference>
<comment type="subcellular location">
    <subcellularLocation>
        <location evidence="1 10">Cell outer membrane</location>
        <topology evidence="1 10">Multi-pass membrane protein</topology>
    </subcellularLocation>
</comment>
<dbReference type="InterPro" id="IPR039426">
    <property type="entry name" value="TonB-dep_rcpt-like"/>
</dbReference>
<dbReference type="Proteomes" id="UP000321204">
    <property type="component" value="Chromosome"/>
</dbReference>
<dbReference type="RefSeq" id="WP_146785153.1">
    <property type="nucleotide sequence ID" value="NZ_BAABIO010000001.1"/>
</dbReference>
<dbReference type="InterPro" id="IPR012910">
    <property type="entry name" value="Plug_dom"/>
</dbReference>
<dbReference type="GO" id="GO:0044718">
    <property type="term" value="P:siderophore transmembrane transport"/>
    <property type="evidence" value="ECO:0007669"/>
    <property type="project" value="TreeGrafter"/>
</dbReference>
<proteinExistence type="inferred from homology"/>
<keyword evidence="9 10" id="KW-0998">Cell outer membrane</keyword>
<dbReference type="Pfam" id="PF00593">
    <property type="entry name" value="TonB_dep_Rec_b-barrel"/>
    <property type="match status" value="1"/>
</dbReference>
<evidence type="ECO:0000256" key="9">
    <source>
        <dbReference type="ARBA" id="ARBA00023237"/>
    </source>
</evidence>
<sequence length="1041" mass="113512">MGKLSLRLPKPKRVLLFLLVQIFSLSLWAQVRISGHVTSDGTSGLPNISVQVQNTTFGVTTDDQGSYQLNANLKPGTYRLVFSGVGFRSTTQSLQVGNATAYTVNAQLAEDALKMDEVVVTGTSAGTTRRQLGNYISTVKADELSKGATGNVLAALQGKTAGAQIIQNSGDPAGGISVRLRGISSINSSSEPLYIVDGVIVNNATNRVTNTQGSYDGGNFVGTIGQNRMVDINPADIDHIEVLNGAAAAAIYGSRANSGVIQIFTKKGTSGAPRVSFSSSVMINELRKKIDVNRAPVKFGGPTDGPNAQTQDILTPTLTNTTPVTRYDYQDYIFHTGVGTDNNVSVSGGTDRSRYYLSGSYFYNQGIVKNTDYRRFSFRANFDQTVSRLFSFNLGLNYINSAANEKPDGNSFFSPMNSVTIIGNFHNIQQRDALGNVQAVGERGRVNPVSVIEDFKQRNETNRIIANLGAKLKPFTGFTFDYTLGIDNYGQNGTTFMPPFAYNVNTAFYGGGTTLDPTLNGYASTGNNYFFQINNELNATYQFNITNDLASTTQVGYSVQYEKNNYALLQGRGLSPFVQTVTGASTILPSVDDRSELSISGVYAQENFKYQNRLFITGAVRVDGSSVFGKDQRNQVYYKASGSYIVSESEYWRKNMAWWNTFKLRAAYGESGNLTGIGAYARTNVYTSNAYLTRTALNSSTQLANENVKPERQKELEIGTDMSFFGSRLGLQFNWYKKKVQDLLFPRLIAPTNGFSSLLDNIGSLENTGVEVVLNGQPIAKKNFSWNATAIFNRNRNKVTNVGQSLILYSTNGGAPVALLQGYPVGVFYGTFFAVDNSGNQVKSSTGIPQIEKGVQGDALHPNSPFFYTPQRDNNGQPTGTTLRKVIGDPNPKWTGSLVNELTYKELGLRIQLDAVQGVDVFNADFRTRQGVGNGKVAEQEDLGQVPRGYIAGIYAVEQWRVDDGSFVKLREVSVSYSIGKVKFLEDLSISLSGRNLVSWDKYKGYDPELNAGGQSTLLRGIDFGGVPIPRTYKLGVTARF</sequence>
<keyword evidence="4 10" id="KW-0812">Transmembrane</keyword>
<evidence type="ECO:0000256" key="11">
    <source>
        <dbReference type="RuleBase" id="RU003357"/>
    </source>
</evidence>
<feature type="domain" description="TonB-dependent receptor-like beta-barrel" evidence="12">
    <location>
        <begin position="462"/>
        <end position="997"/>
    </location>
</feature>
<evidence type="ECO:0000256" key="10">
    <source>
        <dbReference type="PROSITE-ProRule" id="PRU01360"/>
    </source>
</evidence>
<dbReference type="GO" id="GO:0015344">
    <property type="term" value="F:siderophore uptake transmembrane transporter activity"/>
    <property type="evidence" value="ECO:0007669"/>
    <property type="project" value="TreeGrafter"/>
</dbReference>
<keyword evidence="6 11" id="KW-0798">TonB box</keyword>
<dbReference type="EMBL" id="CP042433">
    <property type="protein sequence ID" value="QEC55792.1"/>
    <property type="molecule type" value="Genomic_DNA"/>
</dbReference>
<organism evidence="14 15">
    <name type="scientific">Flavisolibacter ginsenosidimutans</name>
    <dbReference type="NCBI Taxonomy" id="661481"/>
    <lineage>
        <taxon>Bacteria</taxon>
        <taxon>Pseudomonadati</taxon>
        <taxon>Bacteroidota</taxon>
        <taxon>Chitinophagia</taxon>
        <taxon>Chitinophagales</taxon>
        <taxon>Chitinophagaceae</taxon>
        <taxon>Flavisolibacter</taxon>
    </lineage>
</organism>
<dbReference type="SUPFAM" id="SSF56935">
    <property type="entry name" value="Porins"/>
    <property type="match status" value="1"/>
</dbReference>
<accession>A0A5B8UHA1</accession>
<name>A0A5B8UHA1_9BACT</name>
<reference evidence="14 15" key="1">
    <citation type="journal article" date="2015" name="Int. J. Syst. Evol. Microbiol.">
        <title>Flavisolibacter ginsenosidimutans sp. nov., with ginsenoside-converting activity isolated from soil used for cultivating ginseng.</title>
        <authorList>
            <person name="Zhao Y."/>
            <person name="Liu Q."/>
            <person name="Kang M.S."/>
            <person name="Jin F."/>
            <person name="Yu H."/>
            <person name="Im W.T."/>
        </authorList>
    </citation>
    <scope>NUCLEOTIDE SEQUENCE [LARGE SCALE GENOMIC DNA]</scope>
    <source>
        <strain evidence="14 15">Gsoil 636</strain>
    </source>
</reference>
<dbReference type="PANTHER" id="PTHR30069">
    <property type="entry name" value="TONB-DEPENDENT OUTER MEMBRANE RECEPTOR"/>
    <property type="match status" value="1"/>
</dbReference>
<dbReference type="InterPro" id="IPR000531">
    <property type="entry name" value="Beta-barrel_TonB"/>
</dbReference>
<dbReference type="InterPro" id="IPR008969">
    <property type="entry name" value="CarboxyPept-like_regulatory"/>
</dbReference>
<evidence type="ECO:0000256" key="1">
    <source>
        <dbReference type="ARBA" id="ARBA00004571"/>
    </source>
</evidence>
<evidence type="ECO:0000256" key="8">
    <source>
        <dbReference type="ARBA" id="ARBA00023170"/>
    </source>
</evidence>
<evidence type="ECO:0000313" key="15">
    <source>
        <dbReference type="Proteomes" id="UP000321204"/>
    </source>
</evidence>
<evidence type="ECO:0000256" key="7">
    <source>
        <dbReference type="ARBA" id="ARBA00023136"/>
    </source>
</evidence>
<dbReference type="Gene3D" id="2.40.170.20">
    <property type="entry name" value="TonB-dependent receptor, beta-barrel domain"/>
    <property type="match status" value="1"/>
</dbReference>
<dbReference type="Gene3D" id="2.60.40.1120">
    <property type="entry name" value="Carboxypeptidase-like, regulatory domain"/>
    <property type="match status" value="1"/>
</dbReference>
<dbReference type="Pfam" id="PF07715">
    <property type="entry name" value="Plug"/>
    <property type="match status" value="1"/>
</dbReference>
<keyword evidence="7 10" id="KW-0472">Membrane</keyword>
<gene>
    <name evidence="14" type="ORF">FSB75_07765</name>
</gene>
<dbReference type="InterPro" id="IPR036942">
    <property type="entry name" value="Beta-barrel_TonB_sf"/>
</dbReference>
<keyword evidence="2 10" id="KW-0813">Transport</keyword>
<dbReference type="NCBIfam" id="TIGR04056">
    <property type="entry name" value="OMP_RagA_SusC"/>
    <property type="match status" value="1"/>
</dbReference>
<keyword evidence="3 10" id="KW-1134">Transmembrane beta strand</keyword>
<dbReference type="Pfam" id="PF13715">
    <property type="entry name" value="CarbopepD_reg_2"/>
    <property type="match status" value="1"/>
</dbReference>
<evidence type="ECO:0000256" key="4">
    <source>
        <dbReference type="ARBA" id="ARBA00022692"/>
    </source>
</evidence>
<evidence type="ECO:0000259" key="13">
    <source>
        <dbReference type="Pfam" id="PF07715"/>
    </source>
</evidence>
<keyword evidence="5" id="KW-0732">Signal</keyword>
<dbReference type="PROSITE" id="PS52016">
    <property type="entry name" value="TONB_DEPENDENT_REC_3"/>
    <property type="match status" value="1"/>
</dbReference>
<evidence type="ECO:0000256" key="3">
    <source>
        <dbReference type="ARBA" id="ARBA00022452"/>
    </source>
</evidence>
<feature type="domain" description="TonB-dependent receptor plug" evidence="13">
    <location>
        <begin position="132"/>
        <end position="260"/>
    </location>
</feature>
<evidence type="ECO:0000256" key="5">
    <source>
        <dbReference type="ARBA" id="ARBA00022729"/>
    </source>
</evidence>
<evidence type="ECO:0000259" key="12">
    <source>
        <dbReference type="Pfam" id="PF00593"/>
    </source>
</evidence>
<comment type="similarity">
    <text evidence="10 11">Belongs to the TonB-dependent receptor family.</text>
</comment>
<dbReference type="OrthoDB" id="9768177at2"/>